<dbReference type="NCBIfam" id="TIGR03150">
    <property type="entry name" value="fabF"/>
    <property type="match status" value="1"/>
</dbReference>
<sequence>MNKRRVVVTGVGALTPLGNDAETSWKNIISGISGIGPLTRINADDFPAKVAAELKDFNPEMFIERKDARKMDRFTQYAVTAALMAVQDANLTINETNAHRIGVWIGSGIGGMETFEKQFETFQKRGYRRVSPFFVPMMIPDMATGQVSIFLGAKGVNSCTVTACATGTNSIGDAFKVIQRGDADVMITGGSEAPITKMAVAGFCANTALSTNPDPKTASRPFDKNRNGFVMGEGAGILVLEELEHALSRGANIYAEIVGYGSTGDAYHITAPAPNGEGGMRAMKLAIEDGGLKPEEIDYINAHGTSTEYNDKYETAAIKEVFGEHAYKLAVSSTKSMTGHLLGAGGGVEAIFTIFAIRDSILPPTINYETPDPECDLDYVPNKARKKEINAAISNSLGFGGHNATITFKKYIK</sequence>
<dbReference type="RefSeq" id="WP_163240618.1">
    <property type="nucleotide sequence ID" value="NZ_JAAIWN010000007.1"/>
</dbReference>
<evidence type="ECO:0000256" key="16">
    <source>
        <dbReference type="RuleBase" id="RU003694"/>
    </source>
</evidence>
<dbReference type="GO" id="GO:0004315">
    <property type="term" value="F:3-oxoacyl-[acyl-carrier-protein] synthase activity"/>
    <property type="evidence" value="ECO:0007669"/>
    <property type="project" value="UniProtKB-UniRule"/>
</dbReference>
<dbReference type="CDD" id="cd00834">
    <property type="entry name" value="KAS_I_II"/>
    <property type="match status" value="1"/>
</dbReference>
<feature type="domain" description="Ketosynthase family 3 (KS3)" evidence="17">
    <location>
        <begin position="3"/>
        <end position="410"/>
    </location>
</feature>
<evidence type="ECO:0000256" key="7">
    <source>
        <dbReference type="ARBA" id="ARBA00022832"/>
    </source>
</evidence>
<evidence type="ECO:0000313" key="18">
    <source>
        <dbReference type="EMBL" id="MBA4536461.1"/>
    </source>
</evidence>
<organism evidence="19 20">
    <name type="scientific">Bacillus aquiflavi</name>
    <dbReference type="NCBI Taxonomy" id="2672567"/>
    <lineage>
        <taxon>Bacteria</taxon>
        <taxon>Bacillati</taxon>
        <taxon>Bacillota</taxon>
        <taxon>Bacilli</taxon>
        <taxon>Bacillales</taxon>
        <taxon>Bacillaceae</taxon>
        <taxon>Bacillus</taxon>
    </lineage>
</organism>
<evidence type="ECO:0000256" key="10">
    <source>
        <dbReference type="ARBA" id="ARBA00023315"/>
    </source>
</evidence>
<evidence type="ECO:0000256" key="1">
    <source>
        <dbReference type="ARBA" id="ARBA00005194"/>
    </source>
</evidence>
<evidence type="ECO:0000256" key="4">
    <source>
        <dbReference type="ARBA" id="ARBA00014657"/>
    </source>
</evidence>
<evidence type="ECO:0000256" key="3">
    <source>
        <dbReference type="ARBA" id="ARBA00012356"/>
    </source>
</evidence>
<comment type="catalytic activity">
    <reaction evidence="13 14">
        <text>a fatty acyl-[ACP] + malonyl-[ACP] + H(+) = a 3-oxoacyl-[ACP] + holo-[ACP] + CO2</text>
        <dbReference type="Rhea" id="RHEA:22836"/>
        <dbReference type="Rhea" id="RHEA-COMP:9623"/>
        <dbReference type="Rhea" id="RHEA-COMP:9685"/>
        <dbReference type="Rhea" id="RHEA-COMP:9916"/>
        <dbReference type="Rhea" id="RHEA-COMP:14125"/>
        <dbReference type="ChEBI" id="CHEBI:15378"/>
        <dbReference type="ChEBI" id="CHEBI:16526"/>
        <dbReference type="ChEBI" id="CHEBI:64479"/>
        <dbReference type="ChEBI" id="CHEBI:78449"/>
        <dbReference type="ChEBI" id="CHEBI:78776"/>
        <dbReference type="ChEBI" id="CHEBI:138651"/>
    </reaction>
</comment>
<comment type="similarity">
    <text evidence="2 14 16">Belongs to the thiolase-like superfamily. Beta-ketoacyl-ACP synthases family.</text>
</comment>
<dbReference type="InterPro" id="IPR017568">
    <property type="entry name" value="3-oxoacyl-ACP_synth-2"/>
</dbReference>
<dbReference type="Gene3D" id="3.40.47.10">
    <property type="match status" value="1"/>
</dbReference>
<protein>
    <recommendedName>
        <fullName evidence="4 14">3-oxoacyl-[acyl-carrier-protein] synthase 2</fullName>
        <ecNumber evidence="3 14">2.3.1.179</ecNumber>
    </recommendedName>
</protein>
<evidence type="ECO:0000256" key="6">
    <source>
        <dbReference type="ARBA" id="ARBA00022679"/>
    </source>
</evidence>
<dbReference type="FunFam" id="3.40.47.10:FF:000026">
    <property type="entry name" value="3-oxoacyl-[acyl-carrier-protein] synthase 2"/>
    <property type="match status" value="1"/>
</dbReference>
<dbReference type="EMBL" id="JACEIO010000007">
    <property type="protein sequence ID" value="MBA4536461.1"/>
    <property type="molecule type" value="Genomic_DNA"/>
</dbReference>
<dbReference type="Pfam" id="PF00109">
    <property type="entry name" value="ketoacyl-synt"/>
    <property type="match status" value="1"/>
</dbReference>
<evidence type="ECO:0000313" key="21">
    <source>
        <dbReference type="Proteomes" id="UP000570010"/>
    </source>
</evidence>
<dbReference type="NCBIfam" id="NF004970">
    <property type="entry name" value="PRK06333.1"/>
    <property type="match status" value="1"/>
</dbReference>
<comment type="caution">
    <text evidence="19">The sequence shown here is derived from an EMBL/GenBank/DDBJ whole genome shotgun (WGS) entry which is preliminary data.</text>
</comment>
<dbReference type="PROSITE" id="PS52004">
    <property type="entry name" value="KS3_2"/>
    <property type="match status" value="1"/>
</dbReference>
<dbReference type="PIRSF" id="PIRSF000447">
    <property type="entry name" value="KAS_II"/>
    <property type="match status" value="1"/>
</dbReference>
<dbReference type="InterPro" id="IPR014030">
    <property type="entry name" value="Ketoacyl_synth_N"/>
</dbReference>
<dbReference type="AlphaFoldDB" id="A0A6B3VS34"/>
<keyword evidence="9 14" id="KW-0275">Fatty acid biosynthesis</keyword>
<evidence type="ECO:0000256" key="5">
    <source>
        <dbReference type="ARBA" id="ARBA00022516"/>
    </source>
</evidence>
<evidence type="ECO:0000313" key="20">
    <source>
        <dbReference type="Proteomes" id="UP000472971"/>
    </source>
</evidence>
<dbReference type="InterPro" id="IPR020841">
    <property type="entry name" value="PKS_Beta-ketoAc_synthase_dom"/>
</dbReference>
<dbReference type="GO" id="GO:0005829">
    <property type="term" value="C:cytosol"/>
    <property type="evidence" value="ECO:0007669"/>
    <property type="project" value="TreeGrafter"/>
</dbReference>
<dbReference type="SUPFAM" id="SSF53901">
    <property type="entry name" value="Thiolase-like"/>
    <property type="match status" value="2"/>
</dbReference>
<dbReference type="Pfam" id="PF02801">
    <property type="entry name" value="Ketoacyl-synt_C"/>
    <property type="match status" value="1"/>
</dbReference>
<evidence type="ECO:0000313" key="19">
    <source>
        <dbReference type="EMBL" id="NEY80829.1"/>
    </source>
</evidence>
<evidence type="ECO:0000256" key="8">
    <source>
        <dbReference type="ARBA" id="ARBA00023098"/>
    </source>
</evidence>
<dbReference type="PANTHER" id="PTHR11712">
    <property type="entry name" value="POLYKETIDE SYNTHASE-RELATED"/>
    <property type="match status" value="1"/>
</dbReference>
<dbReference type="SMART" id="SM00825">
    <property type="entry name" value="PKS_KS"/>
    <property type="match status" value="1"/>
</dbReference>
<keyword evidence="7" id="KW-0276">Fatty acid metabolism</keyword>
<evidence type="ECO:0000256" key="15">
    <source>
        <dbReference type="PIRSR" id="PIRSR000447-1"/>
    </source>
</evidence>
<accession>A0A6B3VS34</accession>
<dbReference type="Proteomes" id="UP000570010">
    <property type="component" value="Unassembled WGS sequence"/>
</dbReference>
<dbReference type="InterPro" id="IPR014031">
    <property type="entry name" value="Ketoacyl_synth_C"/>
</dbReference>
<comment type="pathway">
    <text evidence="1 14">Lipid metabolism; fatty acid biosynthesis.</text>
</comment>
<dbReference type="GO" id="GO:0006633">
    <property type="term" value="P:fatty acid biosynthetic process"/>
    <property type="evidence" value="ECO:0007669"/>
    <property type="project" value="UniProtKB-UniRule"/>
</dbReference>
<gene>
    <name evidence="19" type="primary">fabF</name>
    <name evidence="19" type="ORF">G4D64_04660</name>
    <name evidence="18" type="ORF">H1Z61_04695</name>
</gene>
<reference evidence="18 21" key="2">
    <citation type="submission" date="2020-07" db="EMBL/GenBank/DDBJ databases">
        <authorList>
            <person name="Feng H."/>
        </authorList>
    </citation>
    <scope>NUCLEOTIDE SEQUENCE [LARGE SCALE GENOMIC DNA]</scope>
    <source>
        <strain evidence="18">S-12</strain>
        <strain evidence="21">s-12</strain>
    </source>
</reference>
<evidence type="ECO:0000256" key="13">
    <source>
        <dbReference type="ARBA" id="ARBA00047659"/>
    </source>
</evidence>
<dbReference type="UniPathway" id="UPA00094"/>
<evidence type="ECO:0000259" key="17">
    <source>
        <dbReference type="PROSITE" id="PS52004"/>
    </source>
</evidence>
<proteinExistence type="inferred from homology"/>
<comment type="function">
    <text evidence="11 14">Involved in the type II fatty acid elongation cycle. Catalyzes the elongation of a wide range of acyl-ACP by the addition of two carbons from malonyl-ACP to an acyl acceptor. Can efficiently catalyze the conversion of palmitoleoyl-ACP (cis-hexadec-9-enoyl-ACP) to cis-vaccenoyl-ACP (cis-octadec-11-enoyl-ACP), an essential step in the thermal regulation of fatty acid composition.</text>
</comment>
<keyword evidence="6 14" id="KW-0808">Transferase</keyword>
<evidence type="ECO:0000256" key="14">
    <source>
        <dbReference type="PIRNR" id="PIRNR000447"/>
    </source>
</evidence>
<feature type="active site" description="For beta-ketoacyl synthase activity" evidence="15">
    <location>
        <position position="164"/>
    </location>
</feature>
<evidence type="ECO:0000256" key="2">
    <source>
        <dbReference type="ARBA" id="ARBA00008467"/>
    </source>
</evidence>
<keyword evidence="8" id="KW-0443">Lipid metabolism</keyword>
<reference evidence="19 20" key="1">
    <citation type="submission" date="2020-02" db="EMBL/GenBank/DDBJ databases">
        <title>Bacillus aquiflavi sp. nov., isolated from yellow water of strong flavor Chinese baijiu in Yibin region of China.</title>
        <authorList>
            <person name="Xie J."/>
        </authorList>
    </citation>
    <scope>NUCLEOTIDE SEQUENCE [LARGE SCALE GENOMIC DNA]</scope>
    <source>
        <strain evidence="19 20">3H-10</strain>
    </source>
</reference>
<dbReference type="InterPro" id="IPR000794">
    <property type="entry name" value="Beta-ketoacyl_synthase"/>
</dbReference>
<evidence type="ECO:0000256" key="9">
    <source>
        <dbReference type="ARBA" id="ARBA00023160"/>
    </source>
</evidence>
<dbReference type="Proteomes" id="UP000472971">
    <property type="component" value="Unassembled WGS sequence"/>
</dbReference>
<dbReference type="EMBL" id="JAAIWN010000007">
    <property type="protein sequence ID" value="NEY80829.1"/>
    <property type="molecule type" value="Genomic_DNA"/>
</dbReference>
<keyword evidence="10 14" id="KW-0012">Acyltransferase</keyword>
<dbReference type="PANTHER" id="PTHR11712:SF336">
    <property type="entry name" value="3-OXOACYL-[ACYL-CARRIER-PROTEIN] SYNTHASE, MITOCHONDRIAL"/>
    <property type="match status" value="1"/>
</dbReference>
<name>A0A6B3VS34_9BACI</name>
<keyword evidence="5 14" id="KW-0444">Lipid biosynthesis</keyword>
<evidence type="ECO:0000256" key="11">
    <source>
        <dbReference type="ARBA" id="ARBA00024006"/>
    </source>
</evidence>
<dbReference type="InterPro" id="IPR016039">
    <property type="entry name" value="Thiolase-like"/>
</dbReference>
<dbReference type="PROSITE" id="PS00606">
    <property type="entry name" value="KS3_1"/>
    <property type="match status" value="1"/>
</dbReference>
<dbReference type="NCBIfam" id="NF005589">
    <property type="entry name" value="PRK07314.1"/>
    <property type="match status" value="1"/>
</dbReference>
<evidence type="ECO:0000256" key="12">
    <source>
        <dbReference type="ARBA" id="ARBA00047318"/>
    </source>
</evidence>
<comment type="catalytic activity">
    <reaction evidence="12 14">
        <text>(9Z)-hexadecenoyl-[ACP] + malonyl-[ACP] + H(+) = 3-oxo-(11Z)-octadecenoyl-[ACP] + holo-[ACP] + CO2</text>
        <dbReference type="Rhea" id="RHEA:55040"/>
        <dbReference type="Rhea" id="RHEA-COMP:9623"/>
        <dbReference type="Rhea" id="RHEA-COMP:9685"/>
        <dbReference type="Rhea" id="RHEA-COMP:10800"/>
        <dbReference type="Rhea" id="RHEA-COMP:14074"/>
        <dbReference type="ChEBI" id="CHEBI:15378"/>
        <dbReference type="ChEBI" id="CHEBI:16526"/>
        <dbReference type="ChEBI" id="CHEBI:64479"/>
        <dbReference type="ChEBI" id="CHEBI:78449"/>
        <dbReference type="ChEBI" id="CHEBI:83989"/>
        <dbReference type="ChEBI" id="CHEBI:138538"/>
        <dbReference type="EC" id="2.3.1.179"/>
    </reaction>
</comment>
<keyword evidence="20" id="KW-1185">Reference proteome</keyword>
<dbReference type="EC" id="2.3.1.179" evidence="3 14"/>
<dbReference type="InterPro" id="IPR018201">
    <property type="entry name" value="Ketoacyl_synth_AS"/>
</dbReference>